<dbReference type="Proteomes" id="UP000078162">
    <property type="component" value="Chromosome"/>
</dbReference>
<evidence type="ECO:0000313" key="3">
    <source>
        <dbReference type="Proteomes" id="UP000078162"/>
    </source>
</evidence>
<dbReference type="PATRIC" id="fig|1806891.3.peg.932"/>
<evidence type="ECO:0000313" key="2">
    <source>
        <dbReference type="EMBL" id="ANH79109.1"/>
    </source>
</evidence>
<keyword evidence="1" id="KW-0472">Membrane</keyword>
<keyword evidence="3" id="KW-1185">Reference proteome</keyword>
<feature type="transmembrane region" description="Helical" evidence="1">
    <location>
        <begin position="70"/>
        <end position="95"/>
    </location>
</feature>
<evidence type="ECO:0000256" key="1">
    <source>
        <dbReference type="SAM" id="Phobius"/>
    </source>
</evidence>
<organism evidence="2 3">
    <name type="scientific">Candidatus Chlamydia sanziniae</name>
    <dbReference type="NCBI Taxonomy" id="1806891"/>
    <lineage>
        <taxon>Bacteria</taxon>
        <taxon>Pseudomonadati</taxon>
        <taxon>Chlamydiota</taxon>
        <taxon>Chlamydiia</taxon>
        <taxon>Chlamydiales</taxon>
        <taxon>Chlamydiaceae</taxon>
        <taxon>Chlamydia/Chlamydophila group</taxon>
        <taxon>Chlamydia</taxon>
    </lineage>
</organism>
<proteinExistence type="predicted"/>
<protein>
    <submittedName>
        <fullName evidence="2">Uncharacterized protein</fullName>
    </submittedName>
</protein>
<gene>
    <name evidence="2" type="ORF">Cs308_0939</name>
</gene>
<keyword evidence="1" id="KW-0812">Transmembrane</keyword>
<dbReference type="OrthoDB" id="17438at2"/>
<name>A0A1A9HVT5_9CHLA</name>
<keyword evidence="1" id="KW-1133">Transmembrane helix</keyword>
<dbReference type="EMBL" id="CP014639">
    <property type="protein sequence ID" value="ANH79109.1"/>
    <property type="molecule type" value="Genomic_DNA"/>
</dbReference>
<feature type="transmembrane region" description="Helical" evidence="1">
    <location>
        <begin position="38"/>
        <end position="64"/>
    </location>
</feature>
<accession>A0A1A9HVT5</accession>
<dbReference type="RefSeq" id="WP_066483096.1">
    <property type="nucleotide sequence ID" value="NZ_CP014639.1"/>
</dbReference>
<dbReference type="AlphaFoldDB" id="A0A1A9HVT5"/>
<reference evidence="3" key="1">
    <citation type="submission" date="2016-03" db="EMBL/GenBank/DDBJ databases">
        <title>Culture-independent genomics supports pathogen discovery for uncultivable bacteria within the genus Chlamydia.</title>
        <authorList>
            <person name="Taylor-Brown A."/>
            <person name="Bachmann N.L."/>
            <person name="Borel N."/>
            <person name="Polkinghorne A."/>
        </authorList>
    </citation>
    <scope>NUCLEOTIDE SEQUENCE [LARGE SCALE GENOMIC DNA]</scope>
    <source>
        <strain evidence="3">2742-308</strain>
    </source>
</reference>
<sequence length="388" mass="43791">MTKILANQNAKQFTQTSPTLPIEGQTSKATRLKKIQEILLRIFQVASILLSIGIFVAVAVLSYVSVSLTTMYAVLLPMMITSILLMLILLIIGVIKKPDLPRIKMPTTTLETKPKPYNNFFTSSALEQSYILHTEPSEKNLPILNAKNILQYKLKASPKIKLITAQAPNLPTIYPQEKNCLHRLFLLPPENSVRSPLNLPSSSPLTDLQADLGDESWNKMKGEMNICPRQGYWQCFPYKDINQQSCNEELILAWSPWGYYNADLEKMLDSTKNTSYIPPYIANPQKCATYYFTYLFYELMTQGKAEVHLHAEDAFNPINHTGNSTYDNKFVKLLPAYLLNGLCKAVQQASSALKDDMLSEIAKKNLQKILNKGFVLYLTKASGNPLKE</sequence>
<dbReference type="KEGG" id="csaz:Cs308_0939"/>